<evidence type="ECO:0000313" key="1">
    <source>
        <dbReference type="EMBL" id="PSJ39470.1"/>
    </source>
</evidence>
<dbReference type="AlphaFoldDB" id="A0A2P7QNF3"/>
<gene>
    <name evidence="1" type="ORF">C7I55_12730</name>
</gene>
<sequence>MPRNGTLLEAMMTRTGPFPHPRTIFVMCLGLITACGSGNESGAGNASATAAAKSEAADATSGEGACALLTMAEAKAAFPDVTAATQEESLAKQGIRACDWGDGPGGRTFQVRISESTVDDELGTFEAGVVDPFKQTKLTREPFDAGGQVIIASRAESPNVVQDVAVAAVQKGANTVVVVTSRVGGDRDALKARLGTLATTAASRAS</sequence>
<protein>
    <recommendedName>
        <fullName evidence="3">DUF3558 domain-containing protein</fullName>
    </recommendedName>
</protein>
<comment type="caution">
    <text evidence="1">The sequence shown here is derived from an EMBL/GenBank/DDBJ whole genome shotgun (WGS) entry which is preliminary data.</text>
</comment>
<dbReference type="PROSITE" id="PS51257">
    <property type="entry name" value="PROKAR_LIPOPROTEIN"/>
    <property type="match status" value="1"/>
</dbReference>
<proteinExistence type="predicted"/>
<name>A0A2P7QNF3_9SPHN</name>
<evidence type="ECO:0000313" key="2">
    <source>
        <dbReference type="Proteomes" id="UP000241167"/>
    </source>
</evidence>
<dbReference type="EMBL" id="PXYI01000004">
    <property type="protein sequence ID" value="PSJ39470.1"/>
    <property type="molecule type" value="Genomic_DNA"/>
</dbReference>
<keyword evidence="2" id="KW-1185">Reference proteome</keyword>
<organism evidence="1 2">
    <name type="scientific">Allosphingosinicella deserti</name>
    <dbReference type="NCBI Taxonomy" id="2116704"/>
    <lineage>
        <taxon>Bacteria</taxon>
        <taxon>Pseudomonadati</taxon>
        <taxon>Pseudomonadota</taxon>
        <taxon>Alphaproteobacteria</taxon>
        <taxon>Sphingomonadales</taxon>
        <taxon>Sphingomonadaceae</taxon>
        <taxon>Allosphingosinicella</taxon>
    </lineage>
</organism>
<dbReference type="Proteomes" id="UP000241167">
    <property type="component" value="Unassembled WGS sequence"/>
</dbReference>
<accession>A0A2P7QNF3</accession>
<evidence type="ECO:0008006" key="3">
    <source>
        <dbReference type="Google" id="ProtNLM"/>
    </source>
</evidence>
<reference evidence="1 2" key="1">
    <citation type="submission" date="2018-03" db="EMBL/GenBank/DDBJ databases">
        <title>The draft genome of Sphingosinicella sp. GL-C-18.</title>
        <authorList>
            <person name="Liu L."/>
            <person name="Li L."/>
            <person name="Liang L."/>
            <person name="Zhang X."/>
            <person name="Wang T."/>
        </authorList>
    </citation>
    <scope>NUCLEOTIDE SEQUENCE [LARGE SCALE GENOMIC DNA]</scope>
    <source>
        <strain evidence="1 2">GL-C-18</strain>
    </source>
</reference>